<comment type="caution">
    <text evidence="2">The sequence shown here is derived from an EMBL/GenBank/DDBJ whole genome shotgun (WGS) entry which is preliminary data.</text>
</comment>
<dbReference type="Proteomes" id="UP000019484">
    <property type="component" value="Unassembled WGS sequence"/>
</dbReference>
<protein>
    <submittedName>
        <fullName evidence="2">Uncharacterized protein</fullName>
    </submittedName>
</protein>
<keyword evidence="3" id="KW-1185">Reference proteome</keyword>
<accession>W9YBQ7</accession>
<feature type="compositionally biased region" description="Low complexity" evidence="1">
    <location>
        <begin position="107"/>
        <end position="121"/>
    </location>
</feature>
<dbReference type="GeneID" id="19158285"/>
<dbReference type="AlphaFoldDB" id="W9YBQ7"/>
<sequence length="144" mass="16149">MERQHYSRKLEAQLTEDIAALTTSWTSLVVEMATRLLGPNGFEDFDFTKGNNSEEEDAVFNKITDELVKKLMNIVLPGWRKQAELKEEKDKHGDADHNNDKKEDADNNNNNNNNNNNVNEGNGDENGGGNNKEAGARNVETSEL</sequence>
<dbReference type="HOGENOM" id="CLU_1796224_0_0_1"/>
<dbReference type="RefSeq" id="XP_007722486.1">
    <property type="nucleotide sequence ID" value="XM_007724296.1"/>
</dbReference>
<evidence type="ECO:0000313" key="3">
    <source>
        <dbReference type="Proteomes" id="UP000019484"/>
    </source>
</evidence>
<evidence type="ECO:0000256" key="1">
    <source>
        <dbReference type="SAM" id="MobiDB-lite"/>
    </source>
</evidence>
<feature type="region of interest" description="Disordered" evidence="1">
    <location>
        <begin position="85"/>
        <end position="144"/>
    </location>
</feature>
<dbReference type="OrthoDB" id="10460514at2759"/>
<name>W9YBQ7_9EURO</name>
<dbReference type="EMBL" id="AMWN01000003">
    <property type="protein sequence ID" value="EXJ90292.1"/>
    <property type="molecule type" value="Genomic_DNA"/>
</dbReference>
<evidence type="ECO:0000313" key="2">
    <source>
        <dbReference type="EMBL" id="EXJ90292.1"/>
    </source>
</evidence>
<proteinExistence type="predicted"/>
<gene>
    <name evidence="2" type="ORF">A1O1_03391</name>
</gene>
<organism evidence="2 3">
    <name type="scientific">Capronia coronata CBS 617.96</name>
    <dbReference type="NCBI Taxonomy" id="1182541"/>
    <lineage>
        <taxon>Eukaryota</taxon>
        <taxon>Fungi</taxon>
        <taxon>Dikarya</taxon>
        <taxon>Ascomycota</taxon>
        <taxon>Pezizomycotina</taxon>
        <taxon>Eurotiomycetes</taxon>
        <taxon>Chaetothyriomycetidae</taxon>
        <taxon>Chaetothyriales</taxon>
        <taxon>Herpotrichiellaceae</taxon>
        <taxon>Capronia</taxon>
    </lineage>
</organism>
<reference evidence="2 3" key="1">
    <citation type="submission" date="2013-03" db="EMBL/GenBank/DDBJ databases">
        <title>The Genome Sequence of Capronia coronata CBS 617.96.</title>
        <authorList>
            <consortium name="The Broad Institute Genomics Platform"/>
            <person name="Cuomo C."/>
            <person name="de Hoog S."/>
            <person name="Gorbushina A."/>
            <person name="Walker B."/>
            <person name="Young S.K."/>
            <person name="Zeng Q."/>
            <person name="Gargeya S."/>
            <person name="Fitzgerald M."/>
            <person name="Haas B."/>
            <person name="Abouelleil A."/>
            <person name="Allen A.W."/>
            <person name="Alvarado L."/>
            <person name="Arachchi H.M."/>
            <person name="Berlin A.M."/>
            <person name="Chapman S.B."/>
            <person name="Gainer-Dewar J."/>
            <person name="Goldberg J."/>
            <person name="Griggs A."/>
            <person name="Gujja S."/>
            <person name="Hansen M."/>
            <person name="Howarth C."/>
            <person name="Imamovic A."/>
            <person name="Ireland A."/>
            <person name="Larimer J."/>
            <person name="McCowan C."/>
            <person name="Murphy C."/>
            <person name="Pearson M."/>
            <person name="Poon T.W."/>
            <person name="Priest M."/>
            <person name="Roberts A."/>
            <person name="Saif S."/>
            <person name="Shea T."/>
            <person name="Sisk P."/>
            <person name="Sykes S."/>
            <person name="Wortman J."/>
            <person name="Nusbaum C."/>
            <person name="Birren B."/>
        </authorList>
    </citation>
    <scope>NUCLEOTIDE SEQUENCE [LARGE SCALE GENOMIC DNA]</scope>
    <source>
        <strain evidence="2 3">CBS 617.96</strain>
    </source>
</reference>
<feature type="compositionally biased region" description="Basic and acidic residues" evidence="1">
    <location>
        <begin position="85"/>
        <end position="105"/>
    </location>
</feature>